<feature type="domain" description="RRM" evidence="8">
    <location>
        <begin position="280"/>
        <end position="355"/>
    </location>
</feature>
<dbReference type="SUPFAM" id="SSF54928">
    <property type="entry name" value="RNA-binding domain, RBD"/>
    <property type="match status" value="3"/>
</dbReference>
<dbReference type="PROSITE" id="PS50102">
    <property type="entry name" value="RRM"/>
    <property type="match status" value="4"/>
</dbReference>
<sequence length="674" mass="75593">MSRIIVKNLPNGIKEERLHNLFGSIGQITDCSLKLTKSGKFRKFAFIGFKTIEAAQSAVKQLNKTFIDTSRIEVAIACDFGDQSKPKAWSKYSKESSAIKEGKGKLFDKDEVKEKKKNKAREEVMDELLGELKDDPGFQEFLEAHANVGNKPVWTNDSTLPRKSTSVGKANNDGQDKLELDDEMSSNDASDDNEEEREKSVSTKEKKRTLKEDLNKVANKKNLSDLEYLKSKMGETALLSDSDVEADTSNIVLEEQEVSQKATQQSHDNESGMKVQQKKHALKLKGLPVIAGEKAVKEFFKPLKPSSIRIPRNVKKKSIGIAYVEFANEKDLEQAMRRNKNFIGGKRIYLKKSEIEDSAAETTVEDSTKPWERKLQESSIEDEDIAESGRLFVRNLAYCCTEEDLSKLFEKYGPLTEVHLPIDTFTKKLKGFAFVTFMIPEHAVKAYAELDGTVFQGRMMHILSGKAKKEDDIEITERSSYKKKKEAKQKIIASSSHNWNSLFLGANAVADVMAEKYGASKSEILDVEKTKSLGVRLALGETQIVSETRDFLLENGVVLDSFSNPAGPRSKSVILVKNLPSGTKSEEIQELFAKFGTLGKVILPPSGITAIVEYLEATEAKAGFTKLAYTKFKHVPLYLEWAPMDVLKKETHPNQEKEETDDKDISKMKVRNIV</sequence>
<dbReference type="GO" id="GO:0005634">
    <property type="term" value="C:nucleus"/>
    <property type="evidence" value="ECO:0007669"/>
    <property type="project" value="UniProtKB-SubCell"/>
</dbReference>
<dbReference type="AlphaFoldDB" id="A0AAE0SYJ7"/>
<evidence type="ECO:0000256" key="4">
    <source>
        <dbReference type="ARBA" id="ARBA00022884"/>
    </source>
</evidence>
<keyword evidence="5" id="KW-0539">Nucleus</keyword>
<protein>
    <recommendedName>
        <fullName evidence="8">RRM domain-containing protein</fullName>
    </recommendedName>
</protein>
<dbReference type="InterPro" id="IPR034420">
    <property type="entry name" value="RBM19_RRM4"/>
</dbReference>
<evidence type="ECO:0000256" key="3">
    <source>
        <dbReference type="ARBA" id="ARBA00022737"/>
    </source>
</evidence>
<dbReference type="FunFam" id="3.30.70.330:FF:000277">
    <property type="entry name" value="RNA binding motif protein 19"/>
    <property type="match status" value="1"/>
</dbReference>
<dbReference type="InterPro" id="IPR050502">
    <property type="entry name" value="Euk_RNA-bind_prot"/>
</dbReference>
<dbReference type="FunFam" id="3.30.70.330:FF:000738">
    <property type="entry name" value="RNA-binding motif protein 19"/>
    <property type="match status" value="1"/>
</dbReference>
<feature type="region of interest" description="Disordered" evidence="7">
    <location>
        <begin position="650"/>
        <end position="674"/>
    </location>
</feature>
<feature type="compositionally biased region" description="Acidic residues" evidence="7">
    <location>
        <begin position="179"/>
        <end position="195"/>
    </location>
</feature>
<evidence type="ECO:0000256" key="1">
    <source>
        <dbReference type="ARBA" id="ARBA00004123"/>
    </source>
</evidence>
<reference evidence="9" key="3">
    <citation type="submission" date="2023-05" db="EMBL/GenBank/DDBJ databases">
        <authorList>
            <person name="Smith C.H."/>
        </authorList>
    </citation>
    <scope>NUCLEOTIDE SEQUENCE</scope>
    <source>
        <strain evidence="9">CHS0354</strain>
        <tissue evidence="9">Mantle</tissue>
    </source>
</reference>
<evidence type="ECO:0000259" key="8">
    <source>
        <dbReference type="PROSITE" id="PS50102"/>
    </source>
</evidence>
<dbReference type="Gene3D" id="3.30.70.330">
    <property type="match status" value="4"/>
</dbReference>
<dbReference type="InterPro" id="IPR035979">
    <property type="entry name" value="RBD_domain_sf"/>
</dbReference>
<organism evidence="9 10">
    <name type="scientific">Potamilus streckersoni</name>
    <dbReference type="NCBI Taxonomy" id="2493646"/>
    <lineage>
        <taxon>Eukaryota</taxon>
        <taxon>Metazoa</taxon>
        <taxon>Spiralia</taxon>
        <taxon>Lophotrochozoa</taxon>
        <taxon>Mollusca</taxon>
        <taxon>Bivalvia</taxon>
        <taxon>Autobranchia</taxon>
        <taxon>Heteroconchia</taxon>
        <taxon>Palaeoheterodonta</taxon>
        <taxon>Unionida</taxon>
        <taxon>Unionoidea</taxon>
        <taxon>Unionidae</taxon>
        <taxon>Ambleminae</taxon>
        <taxon>Lampsilini</taxon>
        <taxon>Potamilus</taxon>
    </lineage>
</organism>
<dbReference type="EMBL" id="JAEAOA010001624">
    <property type="protein sequence ID" value="KAK3600296.1"/>
    <property type="molecule type" value="Genomic_DNA"/>
</dbReference>
<dbReference type="CDD" id="cd12569">
    <property type="entry name" value="RRM4_RBM19"/>
    <property type="match status" value="1"/>
</dbReference>
<reference evidence="9" key="1">
    <citation type="journal article" date="2021" name="Genome Biol. Evol.">
        <title>A High-Quality Reference Genome for a Parasitic Bivalve with Doubly Uniparental Inheritance (Bivalvia: Unionida).</title>
        <authorList>
            <person name="Smith C.H."/>
        </authorList>
    </citation>
    <scope>NUCLEOTIDE SEQUENCE</scope>
    <source>
        <strain evidence="9">CHS0354</strain>
    </source>
</reference>
<dbReference type="PANTHER" id="PTHR48025:SF1">
    <property type="entry name" value="RRM DOMAIN-CONTAINING PROTEIN"/>
    <property type="match status" value="1"/>
</dbReference>
<name>A0AAE0SYJ7_9BIVA</name>
<feature type="domain" description="RRM" evidence="8">
    <location>
        <begin position="572"/>
        <end position="644"/>
    </location>
</feature>
<feature type="domain" description="RRM" evidence="8">
    <location>
        <begin position="389"/>
        <end position="467"/>
    </location>
</feature>
<comment type="similarity">
    <text evidence="2">Belongs to the RRM MRD1 family.</text>
</comment>
<evidence type="ECO:0000256" key="6">
    <source>
        <dbReference type="PROSITE-ProRule" id="PRU00176"/>
    </source>
</evidence>
<evidence type="ECO:0000313" key="10">
    <source>
        <dbReference type="Proteomes" id="UP001195483"/>
    </source>
</evidence>
<dbReference type="InterPro" id="IPR000504">
    <property type="entry name" value="RRM_dom"/>
</dbReference>
<keyword evidence="3" id="KW-0677">Repeat</keyword>
<keyword evidence="4 6" id="KW-0694">RNA-binding</keyword>
<gene>
    <name evidence="9" type="ORF">CHS0354_027139</name>
</gene>
<dbReference type="SMART" id="SM00360">
    <property type="entry name" value="RRM"/>
    <property type="match status" value="4"/>
</dbReference>
<evidence type="ECO:0000313" key="9">
    <source>
        <dbReference type="EMBL" id="KAK3600296.1"/>
    </source>
</evidence>
<reference evidence="9" key="2">
    <citation type="journal article" date="2021" name="Genome Biol. Evol.">
        <title>Developing a high-quality reference genome for a parasitic bivalve with doubly uniparental inheritance (Bivalvia: Unionida).</title>
        <authorList>
            <person name="Smith C.H."/>
        </authorList>
    </citation>
    <scope>NUCLEOTIDE SEQUENCE</scope>
    <source>
        <strain evidence="9">CHS0354</strain>
        <tissue evidence="9">Mantle</tissue>
    </source>
</reference>
<dbReference type="GO" id="GO:0003729">
    <property type="term" value="F:mRNA binding"/>
    <property type="evidence" value="ECO:0007669"/>
    <property type="project" value="TreeGrafter"/>
</dbReference>
<dbReference type="CDD" id="cd12567">
    <property type="entry name" value="RRM3_RBM19"/>
    <property type="match status" value="1"/>
</dbReference>
<accession>A0AAE0SYJ7</accession>
<evidence type="ECO:0000256" key="5">
    <source>
        <dbReference type="ARBA" id="ARBA00023242"/>
    </source>
</evidence>
<feature type="region of interest" description="Disordered" evidence="7">
    <location>
        <begin position="150"/>
        <end position="217"/>
    </location>
</feature>
<dbReference type="InterPro" id="IPR012677">
    <property type="entry name" value="Nucleotide-bd_a/b_plait_sf"/>
</dbReference>
<proteinExistence type="inferred from homology"/>
<comment type="caution">
    <text evidence="9">The sequence shown here is derived from an EMBL/GenBank/DDBJ whole genome shotgun (WGS) entry which is preliminary data.</text>
</comment>
<evidence type="ECO:0000256" key="2">
    <source>
        <dbReference type="ARBA" id="ARBA00008033"/>
    </source>
</evidence>
<feature type="compositionally biased region" description="Basic and acidic residues" evidence="7">
    <location>
        <begin position="196"/>
        <end position="215"/>
    </location>
</feature>
<dbReference type="InterPro" id="IPR034419">
    <property type="entry name" value="RBM19_RRM3"/>
</dbReference>
<dbReference type="Proteomes" id="UP001195483">
    <property type="component" value="Unassembled WGS sequence"/>
</dbReference>
<evidence type="ECO:0000256" key="7">
    <source>
        <dbReference type="SAM" id="MobiDB-lite"/>
    </source>
</evidence>
<comment type="subcellular location">
    <subcellularLocation>
        <location evidence="1">Nucleus</location>
    </subcellularLocation>
</comment>
<dbReference type="PANTHER" id="PTHR48025">
    <property type="entry name" value="OS02G0815200 PROTEIN"/>
    <property type="match status" value="1"/>
</dbReference>
<feature type="domain" description="RRM" evidence="8">
    <location>
        <begin position="2"/>
        <end position="79"/>
    </location>
</feature>
<dbReference type="Pfam" id="PF00076">
    <property type="entry name" value="RRM_1"/>
    <property type="match status" value="4"/>
</dbReference>
<keyword evidence="10" id="KW-1185">Reference proteome</keyword>
<feature type="compositionally biased region" description="Polar residues" evidence="7">
    <location>
        <begin position="153"/>
        <end position="173"/>
    </location>
</feature>
<dbReference type="FunFam" id="3.30.70.330:FF:000608">
    <property type="entry name" value="RNA binding motif protein 19"/>
    <property type="match status" value="1"/>
</dbReference>